<organism evidence="2">
    <name type="scientific">Arundo donax</name>
    <name type="common">Giant reed</name>
    <name type="synonym">Donax arundinaceus</name>
    <dbReference type="NCBI Taxonomy" id="35708"/>
    <lineage>
        <taxon>Eukaryota</taxon>
        <taxon>Viridiplantae</taxon>
        <taxon>Streptophyta</taxon>
        <taxon>Embryophyta</taxon>
        <taxon>Tracheophyta</taxon>
        <taxon>Spermatophyta</taxon>
        <taxon>Magnoliopsida</taxon>
        <taxon>Liliopsida</taxon>
        <taxon>Poales</taxon>
        <taxon>Poaceae</taxon>
        <taxon>PACMAD clade</taxon>
        <taxon>Arundinoideae</taxon>
        <taxon>Arundineae</taxon>
        <taxon>Arundo</taxon>
    </lineage>
</organism>
<evidence type="ECO:0000256" key="1">
    <source>
        <dbReference type="SAM" id="MobiDB-lite"/>
    </source>
</evidence>
<proteinExistence type="predicted"/>
<dbReference type="AlphaFoldDB" id="A0A0A9G9M6"/>
<feature type="region of interest" description="Disordered" evidence="1">
    <location>
        <begin position="36"/>
        <end position="64"/>
    </location>
</feature>
<accession>A0A0A9G9M6</accession>
<reference evidence="2" key="2">
    <citation type="journal article" date="2015" name="Data Brief">
        <title>Shoot transcriptome of the giant reed, Arundo donax.</title>
        <authorList>
            <person name="Barrero R.A."/>
            <person name="Guerrero F.D."/>
            <person name="Moolhuijzen P."/>
            <person name="Goolsby J.A."/>
            <person name="Tidwell J."/>
            <person name="Bellgard S.E."/>
            <person name="Bellgard M.I."/>
        </authorList>
    </citation>
    <scope>NUCLEOTIDE SEQUENCE</scope>
    <source>
        <tissue evidence="2">Shoot tissue taken approximately 20 cm above the soil surface</tissue>
    </source>
</reference>
<sequence>MKKELGDWTRRFFLCLSFSSSAGGLSRSMSFWSTCAPPRENERTQGRIEEAGKERRKQFGILEQ</sequence>
<name>A0A0A9G9M6_ARUDO</name>
<protein>
    <submittedName>
        <fullName evidence="2">Uncharacterized protein</fullName>
    </submittedName>
</protein>
<feature type="compositionally biased region" description="Basic and acidic residues" evidence="1">
    <location>
        <begin position="39"/>
        <end position="53"/>
    </location>
</feature>
<dbReference type="EMBL" id="GBRH01176096">
    <property type="protein sequence ID" value="JAE21800.1"/>
    <property type="molecule type" value="Transcribed_RNA"/>
</dbReference>
<reference evidence="2" key="1">
    <citation type="submission" date="2014-09" db="EMBL/GenBank/DDBJ databases">
        <authorList>
            <person name="Magalhaes I.L.F."/>
            <person name="Oliveira U."/>
            <person name="Santos F.R."/>
            <person name="Vidigal T.H.D.A."/>
            <person name="Brescovit A.D."/>
            <person name="Santos A.J."/>
        </authorList>
    </citation>
    <scope>NUCLEOTIDE SEQUENCE</scope>
    <source>
        <tissue evidence="2">Shoot tissue taken approximately 20 cm above the soil surface</tissue>
    </source>
</reference>
<evidence type="ECO:0000313" key="2">
    <source>
        <dbReference type="EMBL" id="JAE21800.1"/>
    </source>
</evidence>